<evidence type="ECO:0000313" key="2">
    <source>
        <dbReference type="EMBL" id="EGF92613.1"/>
    </source>
</evidence>
<dbReference type="AlphaFoldDB" id="F4QH76"/>
<dbReference type="HOGENOM" id="CLU_021357_0_0_5"/>
<feature type="domain" description="KAP NTPase" evidence="1">
    <location>
        <begin position="16"/>
        <end position="164"/>
    </location>
</feature>
<dbReference type="Pfam" id="PF07693">
    <property type="entry name" value="KAP_NTPase"/>
    <property type="match status" value="1"/>
</dbReference>
<proteinExistence type="predicted"/>
<dbReference type="Proteomes" id="UP000006512">
    <property type="component" value="Unassembled WGS sequence"/>
</dbReference>
<keyword evidence="3" id="KW-1185">Reference proteome</keyword>
<sequence>MVSGGADFAKRFFPDGATLEKTFEKLSKVLQGQDKRFLVIIDDIDRLSADEALAIFRLVKSAGRLPNVMYLLVFDRDLADAAVQQRYPSEGPHFLEKIIQASFELPAPIQTDLNNTLLAAVERICGDVAEEDVVRFMNLFYDGVVPYLLTPRHVTRLINAMSVTWPAVAGEIDKADFMALETLRLYEPKLSSAIKTYRDIATASASDYAMDRQNTDKIAPFLVQVPTANHETARNILQRLFPALEDVTYSTGFTREWDVARRVCIGKHFDTYFRLSLSDDALSTADIQQFLAEVGNAEFVRSTFREIAHRKRKNGKSMVPVWLDELNVHAKRIEKGQVEPFLSALFSVVDEISLDQDSERGFSIGNTPLRVHWLIRRLTEDRFDLDERTSLYLTATINASLDWLIDFSDSAIRDYQQKEGRTTRPEKCLVTEEAAQTLRQRSLERLRLAASDGMLIRTHNLLSNLYRWREFSDDEGGEMKAWLAEQMTRDDVLVILAKALTGDGWSQVAGDRVARRKIRASLSDRFDLFDPTWFRGELDRIIGAKTVSQTDIDAIQVFLTALEERRFDDD</sequence>
<organism evidence="2 3">
    <name type="scientific">Asticcacaulis biprosthecium C19</name>
    <dbReference type="NCBI Taxonomy" id="715226"/>
    <lineage>
        <taxon>Bacteria</taxon>
        <taxon>Pseudomonadati</taxon>
        <taxon>Pseudomonadota</taxon>
        <taxon>Alphaproteobacteria</taxon>
        <taxon>Caulobacterales</taxon>
        <taxon>Caulobacteraceae</taxon>
        <taxon>Asticcacaulis</taxon>
    </lineage>
</organism>
<evidence type="ECO:0000313" key="3">
    <source>
        <dbReference type="Proteomes" id="UP000006512"/>
    </source>
</evidence>
<dbReference type="InterPro" id="IPR027417">
    <property type="entry name" value="P-loop_NTPase"/>
</dbReference>
<evidence type="ECO:0000259" key="1">
    <source>
        <dbReference type="Pfam" id="PF07693"/>
    </source>
</evidence>
<gene>
    <name evidence="2" type="ORF">ABI_10500</name>
</gene>
<protein>
    <submittedName>
        <fullName evidence="2">KAP family P-loop domain protein</fullName>
    </submittedName>
</protein>
<name>F4QH76_9CAUL</name>
<reference evidence="3" key="1">
    <citation type="submission" date="2011-03" db="EMBL/GenBank/DDBJ databases">
        <title>Draft genome sequence of Brevundimonas diminuta.</title>
        <authorList>
            <person name="Brown P.J.B."/>
            <person name="Buechlein A."/>
            <person name="Hemmerich C."/>
            <person name="Brun Y.V."/>
        </authorList>
    </citation>
    <scope>NUCLEOTIDE SEQUENCE [LARGE SCALE GENOMIC DNA]</scope>
    <source>
        <strain evidence="3">C19</strain>
    </source>
</reference>
<dbReference type="EMBL" id="GL883077">
    <property type="protein sequence ID" value="EGF92613.1"/>
    <property type="molecule type" value="Genomic_DNA"/>
</dbReference>
<dbReference type="InterPro" id="IPR011646">
    <property type="entry name" value="KAP_P-loop"/>
</dbReference>
<dbReference type="SUPFAM" id="SSF52540">
    <property type="entry name" value="P-loop containing nucleoside triphosphate hydrolases"/>
    <property type="match status" value="1"/>
</dbReference>
<dbReference type="eggNOG" id="COG4928">
    <property type="taxonomic scope" value="Bacteria"/>
</dbReference>
<accession>F4QH76</accession>